<keyword evidence="6" id="KW-1185">Reference proteome</keyword>
<sequence length="238" mass="25198">MTADEPIGPLDGTSFGEPACRFRMRTVVFDLDGTLADTAPDLTDAVNVMLRALGRRALTVGDVRAMLGDGLGMLTRRALGMTGPISEAIFDEGFALFVAHYEVHFADRSRPWPGVDRALSILEADGVRLAICTNKLEYLTHPFLAAMGWEGRFAPVICGDMLPVRKPDPAPLLEAIRQAGGGSAAFVGDTKVDLMTARAAGVPCLLMNMEEGGQALADAAPAQVLKAFSDLPDALAAL</sequence>
<dbReference type="Pfam" id="PF00702">
    <property type="entry name" value="Hydrolase"/>
    <property type="match status" value="1"/>
</dbReference>
<dbReference type="GO" id="GO:0006281">
    <property type="term" value="P:DNA repair"/>
    <property type="evidence" value="ECO:0007669"/>
    <property type="project" value="TreeGrafter"/>
</dbReference>
<comment type="catalytic activity">
    <reaction evidence="1">
        <text>2-phosphoglycolate + H2O = glycolate + phosphate</text>
        <dbReference type="Rhea" id="RHEA:14369"/>
        <dbReference type="ChEBI" id="CHEBI:15377"/>
        <dbReference type="ChEBI" id="CHEBI:29805"/>
        <dbReference type="ChEBI" id="CHEBI:43474"/>
        <dbReference type="ChEBI" id="CHEBI:58033"/>
        <dbReference type="EC" id="3.1.3.18"/>
    </reaction>
</comment>
<dbReference type="SFLD" id="SFLDG01129">
    <property type="entry name" value="C1.5:_HAD__Beta-PGM__Phosphata"/>
    <property type="match status" value="1"/>
</dbReference>
<dbReference type="InterPro" id="IPR023214">
    <property type="entry name" value="HAD_sf"/>
</dbReference>
<dbReference type="PANTHER" id="PTHR43434">
    <property type="entry name" value="PHOSPHOGLYCOLATE PHOSPHATASE"/>
    <property type="match status" value="1"/>
</dbReference>
<dbReference type="InterPro" id="IPR036412">
    <property type="entry name" value="HAD-like_sf"/>
</dbReference>
<protein>
    <recommendedName>
        <fullName evidence="4">phosphoglycolate phosphatase</fullName>
        <ecNumber evidence="4">3.1.3.18</ecNumber>
    </recommendedName>
</protein>
<dbReference type="InterPro" id="IPR023198">
    <property type="entry name" value="PGP-like_dom2"/>
</dbReference>
<dbReference type="InterPro" id="IPR050155">
    <property type="entry name" value="HAD-like_hydrolase_sf"/>
</dbReference>
<dbReference type="AlphaFoldDB" id="A0A0M3AK09"/>
<dbReference type="GO" id="GO:0005829">
    <property type="term" value="C:cytosol"/>
    <property type="evidence" value="ECO:0007669"/>
    <property type="project" value="TreeGrafter"/>
</dbReference>
<dbReference type="InterPro" id="IPR006439">
    <property type="entry name" value="HAD-SF_hydro_IA"/>
</dbReference>
<dbReference type="PRINTS" id="PR00413">
    <property type="entry name" value="HADHALOGNASE"/>
</dbReference>
<proteinExistence type="inferred from homology"/>
<dbReference type="PANTHER" id="PTHR43434:SF1">
    <property type="entry name" value="PHOSPHOGLYCOLATE PHOSPHATASE"/>
    <property type="match status" value="1"/>
</dbReference>
<gene>
    <name evidence="5" type="ORF">YP76_20800</name>
</gene>
<dbReference type="SFLD" id="SFLDS00003">
    <property type="entry name" value="Haloacid_Dehalogenase"/>
    <property type="match status" value="1"/>
</dbReference>
<dbReference type="GO" id="GO:0008967">
    <property type="term" value="F:phosphoglycolate phosphatase activity"/>
    <property type="evidence" value="ECO:0007669"/>
    <property type="project" value="UniProtKB-EC"/>
</dbReference>
<evidence type="ECO:0000313" key="6">
    <source>
        <dbReference type="Proteomes" id="UP000033874"/>
    </source>
</evidence>
<comment type="pathway">
    <text evidence="2">Organic acid metabolism; glycolate biosynthesis; glycolate from 2-phosphoglycolate: step 1/1.</text>
</comment>
<comment type="caution">
    <text evidence="5">The sequence shown here is derived from an EMBL/GenBank/DDBJ whole genome shotgun (WGS) entry which is preliminary data.</text>
</comment>
<evidence type="ECO:0000256" key="1">
    <source>
        <dbReference type="ARBA" id="ARBA00000830"/>
    </source>
</evidence>
<dbReference type="EC" id="3.1.3.18" evidence="4"/>
<evidence type="ECO:0000256" key="3">
    <source>
        <dbReference type="ARBA" id="ARBA00006171"/>
    </source>
</evidence>
<dbReference type="SUPFAM" id="SSF56784">
    <property type="entry name" value="HAD-like"/>
    <property type="match status" value="1"/>
</dbReference>
<dbReference type="Gene3D" id="1.10.150.240">
    <property type="entry name" value="Putative phosphatase, domain 2"/>
    <property type="match status" value="1"/>
</dbReference>
<dbReference type="Gene3D" id="3.40.50.1000">
    <property type="entry name" value="HAD superfamily/HAD-like"/>
    <property type="match status" value="1"/>
</dbReference>
<name>A0A0M3AK09_9SPHN</name>
<accession>A0A0M3AK09</accession>
<organism evidence="5 6">
    <name type="scientific">Sphingobium chungbukense</name>
    <dbReference type="NCBI Taxonomy" id="56193"/>
    <lineage>
        <taxon>Bacteria</taxon>
        <taxon>Pseudomonadati</taxon>
        <taxon>Pseudomonadota</taxon>
        <taxon>Alphaproteobacteria</taxon>
        <taxon>Sphingomonadales</taxon>
        <taxon>Sphingomonadaceae</taxon>
        <taxon>Sphingobium</taxon>
    </lineage>
</organism>
<dbReference type="STRING" id="56193.YP76_20800"/>
<dbReference type="NCBIfam" id="TIGR01549">
    <property type="entry name" value="HAD-SF-IA-v1"/>
    <property type="match status" value="1"/>
</dbReference>
<evidence type="ECO:0000256" key="2">
    <source>
        <dbReference type="ARBA" id="ARBA00004818"/>
    </source>
</evidence>
<evidence type="ECO:0000256" key="4">
    <source>
        <dbReference type="ARBA" id="ARBA00013078"/>
    </source>
</evidence>
<reference evidence="5 6" key="1">
    <citation type="submission" date="2015-04" db="EMBL/GenBank/DDBJ databases">
        <title>Genome sequence of aromatic hydrocarbons-degrading Sphingobium chungbukense DJ77.</title>
        <authorList>
            <person name="Kim Y.-C."/>
            <person name="Chae J.-C."/>
        </authorList>
    </citation>
    <scope>NUCLEOTIDE SEQUENCE [LARGE SCALE GENOMIC DNA]</scope>
    <source>
        <strain evidence="5 6">DJ77</strain>
    </source>
</reference>
<evidence type="ECO:0000313" key="5">
    <source>
        <dbReference type="EMBL" id="KKW90427.1"/>
    </source>
</evidence>
<comment type="similarity">
    <text evidence="3">Belongs to the HAD-like hydrolase superfamily. CbbY/CbbZ/Gph/YieH family.</text>
</comment>
<dbReference type="Proteomes" id="UP000033874">
    <property type="component" value="Unassembled WGS sequence"/>
</dbReference>
<dbReference type="PATRIC" id="fig|56193.3.peg.4369"/>
<dbReference type="EMBL" id="LBIC01000010">
    <property type="protein sequence ID" value="KKW90427.1"/>
    <property type="molecule type" value="Genomic_DNA"/>
</dbReference>